<feature type="transmembrane region" description="Helical" evidence="1">
    <location>
        <begin position="44"/>
        <end position="63"/>
    </location>
</feature>
<accession>A0A2P5Z4K3</accession>
<evidence type="ECO:0000313" key="2">
    <source>
        <dbReference type="EMBL" id="PPU82792.1"/>
    </source>
</evidence>
<sequence length="99" mass="11398">MPIVPSSPRRHVPHPGLRRLLRQAILAGLALVLVWPAARGHSEWLGWRPLWLLGMPLSAWWALHRFPLPPLRRLWGQWRARPRAQARRRGPAARAARPA</sequence>
<dbReference type="STRING" id="56458.SB85_16480"/>
<dbReference type="AlphaFoldDB" id="A0A2P5Z4K3"/>
<proteinExistence type="predicted"/>
<dbReference type="GeneID" id="93880520"/>
<reference evidence="2 3" key="1">
    <citation type="submission" date="2016-08" db="EMBL/GenBank/DDBJ databases">
        <authorList>
            <person name="Seilhamer J.J."/>
        </authorList>
    </citation>
    <scope>NUCLEOTIDE SEQUENCE [LARGE SCALE GENOMIC DNA]</scope>
    <source>
        <strain evidence="2 3">CFBP4641</strain>
    </source>
</reference>
<organism evidence="2 3">
    <name type="scientific">Xanthomonas sacchari</name>
    <dbReference type="NCBI Taxonomy" id="56458"/>
    <lineage>
        <taxon>Bacteria</taxon>
        <taxon>Pseudomonadati</taxon>
        <taxon>Pseudomonadota</taxon>
        <taxon>Gammaproteobacteria</taxon>
        <taxon>Lysobacterales</taxon>
        <taxon>Lysobacteraceae</taxon>
        <taxon>Xanthomonas</taxon>
    </lineage>
</organism>
<comment type="caution">
    <text evidence="2">The sequence shown here is derived from an EMBL/GenBank/DDBJ whole genome shotgun (WGS) entry which is preliminary data.</text>
</comment>
<dbReference type="Proteomes" id="UP000247346">
    <property type="component" value="Unassembled WGS sequence"/>
</dbReference>
<evidence type="ECO:0000256" key="1">
    <source>
        <dbReference type="SAM" id="Phobius"/>
    </source>
</evidence>
<keyword evidence="1" id="KW-1133">Transmembrane helix</keyword>
<dbReference type="EMBL" id="MDEK01000007">
    <property type="protein sequence ID" value="PPU82792.1"/>
    <property type="molecule type" value="Genomic_DNA"/>
</dbReference>
<keyword evidence="1" id="KW-0472">Membrane</keyword>
<feature type="transmembrane region" description="Helical" evidence="1">
    <location>
        <begin position="20"/>
        <end position="38"/>
    </location>
</feature>
<name>A0A2P5Z4K3_9XANT</name>
<evidence type="ECO:0000313" key="3">
    <source>
        <dbReference type="Proteomes" id="UP000247346"/>
    </source>
</evidence>
<dbReference type="RefSeq" id="WP_104609526.1">
    <property type="nucleotide sequence ID" value="NZ_CP132343.1"/>
</dbReference>
<gene>
    <name evidence="2" type="ORF">XsacCFBP4641_09010</name>
</gene>
<evidence type="ECO:0008006" key="4">
    <source>
        <dbReference type="Google" id="ProtNLM"/>
    </source>
</evidence>
<dbReference type="OrthoDB" id="5988656at2"/>
<keyword evidence="1" id="KW-0812">Transmembrane</keyword>
<protein>
    <recommendedName>
        <fullName evidence="4">Transmembrane protein</fullName>
    </recommendedName>
</protein>